<name>A0A1W2A164_9SPHI</name>
<keyword evidence="2" id="KW-1185">Reference proteome</keyword>
<evidence type="ECO:0000313" key="1">
    <source>
        <dbReference type="EMBL" id="SMC54363.1"/>
    </source>
</evidence>
<proteinExistence type="predicted"/>
<protein>
    <submittedName>
        <fullName evidence="1">Uncharacterized protein</fullName>
    </submittedName>
</protein>
<sequence length="805" mass="83527">MAQIPPIDDAYINEIIKSNGPYNPALLTTQGVKFRELIKLLRDRMEQGDSSAVKVTDDQSISGTKTFTLVKAEWISVNNLIETKLLNLNAGSFATQLSSQELSTFRTQILQDKSGVIALTSDIEDLAPYQLRSEKGQSNGYAGLDSGSKLLLANIPDSLLGQVEYSGTWNASTNTPTLVIPSDVSTKGHYYINTAVGTQFGIDFQVGDWIISNGTQWDKVDNTDAVITVFGRLGNILAVDTDYSAYYPLLTGNYVNPTWIESLPYSKITDTPNLSIYELLTNKQNSLMVDGSGVKYPTVDAVNSGLATYLPLIGGTLTGGLNGTTGSFTGKLSWGSGISSANSITSGTTNGTTLKTGTGSVNDLVIVGNAGAILSVPTGTVDVSISGNVTATIFIGDLTGNAATVTDGEVTTNKSGSIFGPDAFTKYPNLQAIRDALATNQTIGANTSGSAAYWGGYFADLSNSVTNLVAPIGLDGLNTVKRIPTADMLMYLGFPTGVIDLQTITDINNTTTNGANFGGGLSWGSGSLELNKGKLYSSFAIGTNLSTKSGSVYDFQLTSPDGSGIFNVPTGTINASFAGNVAAATLTSFGKMSWGSGIASANSIVSGTTNGTTLKTGTGSVNDFTLVGNAGFIMQVPTGTADVAFSGGVSASGGFLDISGTGGVSGNIYQGQFNSFGASSKSASLGYNGLAFNTGGSGHYSAILKSDNILSTDKIFQFGNTAGTVAIKEDIKYGATLVTFDGTATVFNIPHGMGSTPASFSVSFGDAGQLNFVQSVRTLGSTNITFTCTNPPTAGSQTVYWQVFK</sequence>
<dbReference type="AlphaFoldDB" id="A0A1W2A164"/>
<dbReference type="OrthoDB" id="773413at2"/>
<gene>
    <name evidence="1" type="ORF">SAMN04488101_101237</name>
</gene>
<dbReference type="RefSeq" id="WP_084286830.1">
    <property type="nucleotide sequence ID" value="NZ_FWYB01000001.1"/>
</dbReference>
<evidence type="ECO:0000313" key="2">
    <source>
        <dbReference type="Proteomes" id="UP000192678"/>
    </source>
</evidence>
<dbReference type="Proteomes" id="UP000192678">
    <property type="component" value="Unassembled WGS sequence"/>
</dbReference>
<reference evidence="1 2" key="1">
    <citation type="submission" date="2017-04" db="EMBL/GenBank/DDBJ databases">
        <authorList>
            <person name="Afonso C.L."/>
            <person name="Miller P.J."/>
            <person name="Scott M.A."/>
            <person name="Spackman E."/>
            <person name="Goraichik I."/>
            <person name="Dimitrov K.M."/>
            <person name="Suarez D.L."/>
            <person name="Swayne D.E."/>
        </authorList>
    </citation>
    <scope>NUCLEOTIDE SEQUENCE [LARGE SCALE GENOMIC DNA]</scope>
    <source>
        <strain evidence="1 2">DSM 19625</strain>
    </source>
</reference>
<accession>A0A1W2A164</accession>
<dbReference type="EMBL" id="FWYB01000001">
    <property type="protein sequence ID" value="SMC54363.1"/>
    <property type="molecule type" value="Genomic_DNA"/>
</dbReference>
<organism evidence="1 2">
    <name type="scientific">Pedobacter nyackensis</name>
    <dbReference type="NCBI Taxonomy" id="475255"/>
    <lineage>
        <taxon>Bacteria</taxon>
        <taxon>Pseudomonadati</taxon>
        <taxon>Bacteroidota</taxon>
        <taxon>Sphingobacteriia</taxon>
        <taxon>Sphingobacteriales</taxon>
        <taxon>Sphingobacteriaceae</taxon>
        <taxon>Pedobacter</taxon>
    </lineage>
</organism>
<dbReference type="STRING" id="475255.SAMN04488101_101237"/>